<dbReference type="InParanoid" id="I4YF12"/>
<dbReference type="HOGENOM" id="CLU_2564832_0_0_1"/>
<keyword evidence="2" id="KW-1185">Reference proteome</keyword>
<gene>
    <name evidence="1" type="ORF">WALSEDRAFT_31786</name>
</gene>
<accession>I4YF12</accession>
<dbReference type="Proteomes" id="UP000005242">
    <property type="component" value="Unassembled WGS sequence"/>
</dbReference>
<sequence length="82" mass="9362">MVRLLGPSYGAFAKWESRGSIVGEFEAFFLSFKNHPIHLVRYFRSPTFLHSSWSFSCMTLLKAPSLRLGQAPLLPSFPSKHF</sequence>
<protein>
    <submittedName>
        <fullName evidence="1">Uncharacterized protein</fullName>
    </submittedName>
</protein>
<reference evidence="1 2" key="1">
    <citation type="journal article" date="2012" name="Fungal Genet. Biol.">
        <title>The genome of the xerotolerant mold Wallemia sebi reveals adaptations to osmotic stress and suggests cryptic sexual reproduction.</title>
        <authorList>
            <person name="Padamsee M."/>
            <person name="Kumar T.K.A."/>
            <person name="Riley R."/>
            <person name="Binder M."/>
            <person name="Boyd A."/>
            <person name="Calvo A.M."/>
            <person name="Furukawa K."/>
            <person name="Hesse C."/>
            <person name="Hohmann S."/>
            <person name="James T.Y."/>
            <person name="LaButti K."/>
            <person name="Lapidus A."/>
            <person name="Lindquist E."/>
            <person name="Lucas S."/>
            <person name="Miller K."/>
            <person name="Shantappa S."/>
            <person name="Grigoriev I.V."/>
            <person name="Hibbett D.S."/>
            <person name="McLaughlin D.J."/>
            <person name="Spatafora J.W."/>
            <person name="Aime M.C."/>
        </authorList>
    </citation>
    <scope>NUCLEOTIDE SEQUENCE [LARGE SCALE GENOMIC DNA]</scope>
    <source>
        <strain evidence="2">ATCC MYA-4683 / CBS 633.66</strain>
    </source>
</reference>
<organism evidence="1 2">
    <name type="scientific">Wallemia mellicola (strain ATCC MYA-4683 / CBS 633.66)</name>
    <name type="common">Wallemia sebi (CBS 633.66)</name>
    <dbReference type="NCBI Taxonomy" id="671144"/>
    <lineage>
        <taxon>Eukaryota</taxon>
        <taxon>Fungi</taxon>
        <taxon>Dikarya</taxon>
        <taxon>Basidiomycota</taxon>
        <taxon>Wallemiomycotina</taxon>
        <taxon>Wallemiomycetes</taxon>
        <taxon>Wallemiales</taxon>
        <taxon>Wallemiaceae</taxon>
        <taxon>Wallemia</taxon>
    </lineage>
</organism>
<evidence type="ECO:0000313" key="1">
    <source>
        <dbReference type="EMBL" id="EIM22554.1"/>
    </source>
</evidence>
<feature type="non-terminal residue" evidence="1">
    <location>
        <position position="82"/>
    </location>
</feature>
<dbReference type="EMBL" id="JH668227">
    <property type="protein sequence ID" value="EIM22554.1"/>
    <property type="molecule type" value="Genomic_DNA"/>
</dbReference>
<dbReference type="RefSeq" id="XP_006957224.1">
    <property type="nucleotide sequence ID" value="XM_006957162.1"/>
</dbReference>
<name>I4YF12_WALMC</name>
<dbReference type="AlphaFoldDB" id="I4YF12"/>
<dbReference type="GeneID" id="18471369"/>
<dbReference type="KEGG" id="wse:WALSEDRAFT_31786"/>
<proteinExistence type="predicted"/>
<evidence type="ECO:0000313" key="2">
    <source>
        <dbReference type="Proteomes" id="UP000005242"/>
    </source>
</evidence>